<dbReference type="Proteomes" id="UP000653305">
    <property type="component" value="Unassembled WGS sequence"/>
</dbReference>
<comment type="subcellular location">
    <subcellularLocation>
        <location evidence="1">Secreted</location>
    </subcellularLocation>
</comment>
<evidence type="ECO:0000313" key="5">
    <source>
        <dbReference type="EMBL" id="GFP84551.1"/>
    </source>
</evidence>
<comment type="similarity">
    <text evidence="2 4">Belongs to the peptidase S10 family.</text>
</comment>
<accession>A0A830BRA7</accession>
<evidence type="ECO:0000256" key="4">
    <source>
        <dbReference type="RuleBase" id="RU361156"/>
    </source>
</evidence>
<evidence type="ECO:0000256" key="1">
    <source>
        <dbReference type="ARBA" id="ARBA00004613"/>
    </source>
</evidence>
<sequence>RKEADKIDRLVGQPDVNFRQYSGYVTVDPDAGRALFYYFAEAAENSSTKPLVLWLNGGPGCSSIGGGAMTELGPFRINPDGKSLWYNEYAWNTMANVIFLESPAGVGFSYSNRSSDYVTGDKQTALDSYTFLVNWLKRFPGYKTREFYITGESYAGHYKALHANITGSIPGPWQDCNDAVGGNWTDSPDTVSPVIKKLMASGIISVWIYRSAH</sequence>
<dbReference type="InterPro" id="IPR029058">
    <property type="entry name" value="AB_hydrolase_fold"/>
</dbReference>
<evidence type="ECO:0000256" key="3">
    <source>
        <dbReference type="ARBA" id="ARBA00022525"/>
    </source>
</evidence>
<dbReference type="EMBL" id="BMAC01000089">
    <property type="protein sequence ID" value="GFP84551.1"/>
    <property type="molecule type" value="Genomic_DNA"/>
</dbReference>
<organism evidence="5 6">
    <name type="scientific">Phtheirospermum japonicum</name>
    <dbReference type="NCBI Taxonomy" id="374723"/>
    <lineage>
        <taxon>Eukaryota</taxon>
        <taxon>Viridiplantae</taxon>
        <taxon>Streptophyta</taxon>
        <taxon>Embryophyta</taxon>
        <taxon>Tracheophyta</taxon>
        <taxon>Spermatophyta</taxon>
        <taxon>Magnoliopsida</taxon>
        <taxon>eudicotyledons</taxon>
        <taxon>Gunneridae</taxon>
        <taxon>Pentapetalae</taxon>
        <taxon>asterids</taxon>
        <taxon>lamiids</taxon>
        <taxon>Lamiales</taxon>
        <taxon>Orobanchaceae</taxon>
        <taxon>Orobanchaceae incertae sedis</taxon>
        <taxon>Phtheirospermum</taxon>
    </lineage>
</organism>
<dbReference type="GO" id="GO:0006508">
    <property type="term" value="P:proteolysis"/>
    <property type="evidence" value="ECO:0007669"/>
    <property type="project" value="UniProtKB-KW"/>
</dbReference>
<keyword evidence="4" id="KW-0645">Protease</keyword>
<dbReference type="SUPFAM" id="SSF53474">
    <property type="entry name" value="alpha/beta-Hydrolases"/>
    <property type="match status" value="1"/>
</dbReference>
<dbReference type="OrthoDB" id="910915at2759"/>
<keyword evidence="4 5" id="KW-0121">Carboxypeptidase</keyword>
<dbReference type="InterPro" id="IPR018202">
    <property type="entry name" value="Ser_caboxypep_ser_AS"/>
</dbReference>
<dbReference type="PANTHER" id="PTHR11802:SF460">
    <property type="entry name" value="CARBOXYPEPTIDASE"/>
    <property type="match status" value="1"/>
</dbReference>
<dbReference type="Gene3D" id="3.40.50.1820">
    <property type="entry name" value="alpha/beta hydrolase"/>
    <property type="match status" value="1"/>
</dbReference>
<dbReference type="PRINTS" id="PR00724">
    <property type="entry name" value="CRBOXYPTASEC"/>
</dbReference>
<dbReference type="GO" id="GO:0005773">
    <property type="term" value="C:vacuole"/>
    <property type="evidence" value="ECO:0007669"/>
    <property type="project" value="TreeGrafter"/>
</dbReference>
<dbReference type="Gene3D" id="6.10.250.940">
    <property type="match status" value="1"/>
</dbReference>
<evidence type="ECO:0000256" key="2">
    <source>
        <dbReference type="ARBA" id="ARBA00009431"/>
    </source>
</evidence>
<gene>
    <name evidence="5" type="ORF">PHJA_000599000</name>
</gene>
<keyword evidence="3" id="KW-0964">Secreted</keyword>
<dbReference type="AlphaFoldDB" id="A0A830BRA7"/>
<dbReference type="EC" id="3.4.16.-" evidence="4"/>
<dbReference type="PROSITE" id="PS00131">
    <property type="entry name" value="CARBOXYPEPT_SER_SER"/>
    <property type="match status" value="1"/>
</dbReference>
<dbReference type="GO" id="GO:0005576">
    <property type="term" value="C:extracellular region"/>
    <property type="evidence" value="ECO:0007669"/>
    <property type="project" value="UniProtKB-SubCell"/>
</dbReference>
<dbReference type="GO" id="GO:0004185">
    <property type="term" value="F:serine-type carboxypeptidase activity"/>
    <property type="evidence" value="ECO:0007669"/>
    <property type="project" value="UniProtKB-UniRule"/>
</dbReference>
<feature type="non-terminal residue" evidence="5">
    <location>
        <position position="213"/>
    </location>
</feature>
<dbReference type="Pfam" id="PF00450">
    <property type="entry name" value="Peptidase_S10"/>
    <property type="match status" value="1"/>
</dbReference>
<keyword evidence="6" id="KW-1185">Reference proteome</keyword>
<keyword evidence="4" id="KW-0378">Hydrolase</keyword>
<name>A0A830BRA7_9LAMI</name>
<dbReference type="InterPro" id="IPR001563">
    <property type="entry name" value="Peptidase_S10"/>
</dbReference>
<dbReference type="PANTHER" id="PTHR11802">
    <property type="entry name" value="SERINE PROTEASE FAMILY S10 SERINE CARBOXYPEPTIDASE"/>
    <property type="match status" value="1"/>
</dbReference>
<proteinExistence type="inferred from homology"/>
<protein>
    <recommendedName>
        <fullName evidence="4">Carboxypeptidase</fullName>
        <ecNumber evidence="4">3.4.16.-</ecNumber>
    </recommendedName>
</protein>
<evidence type="ECO:0000313" key="6">
    <source>
        <dbReference type="Proteomes" id="UP000653305"/>
    </source>
</evidence>
<comment type="caution">
    <text evidence="5">The sequence shown here is derived from an EMBL/GenBank/DDBJ whole genome shotgun (WGS) entry which is preliminary data.</text>
</comment>
<reference evidence="5" key="1">
    <citation type="submission" date="2020-07" db="EMBL/GenBank/DDBJ databases">
        <title>Ethylene signaling mediates host invasion by parasitic plants.</title>
        <authorList>
            <person name="Yoshida S."/>
        </authorList>
    </citation>
    <scope>NUCLEOTIDE SEQUENCE</scope>
    <source>
        <strain evidence="5">Okayama</strain>
    </source>
</reference>